<dbReference type="InterPro" id="IPR001902">
    <property type="entry name" value="SLC26A/SulP_fam"/>
</dbReference>
<proteinExistence type="inferred from homology"/>
<feature type="transmembrane region" description="Helical" evidence="12">
    <location>
        <begin position="32"/>
        <end position="50"/>
    </location>
</feature>
<evidence type="ECO:0000259" key="13">
    <source>
        <dbReference type="Pfam" id="PF00916"/>
    </source>
</evidence>
<evidence type="ECO:0000313" key="15">
    <source>
        <dbReference type="Proteomes" id="UP000295388"/>
    </source>
</evidence>
<dbReference type="InterPro" id="IPR001765">
    <property type="entry name" value="Carbonic_anhydrase"/>
</dbReference>
<comment type="subcellular location">
    <subcellularLocation>
        <location evidence="1">Membrane</location>
        <topology evidence="1">Multi-pass membrane protein</topology>
    </subcellularLocation>
</comment>
<dbReference type="GO" id="GO:0008270">
    <property type="term" value="F:zinc ion binding"/>
    <property type="evidence" value="ECO:0007669"/>
    <property type="project" value="InterPro"/>
</dbReference>
<dbReference type="InterPro" id="IPR015892">
    <property type="entry name" value="Carbonic_anhydrase_CS"/>
</dbReference>
<comment type="catalytic activity">
    <reaction evidence="10">
        <text>hydrogencarbonate + H(+) = CO2 + H2O</text>
        <dbReference type="Rhea" id="RHEA:10748"/>
        <dbReference type="ChEBI" id="CHEBI:15377"/>
        <dbReference type="ChEBI" id="CHEBI:15378"/>
        <dbReference type="ChEBI" id="CHEBI:16526"/>
        <dbReference type="ChEBI" id="CHEBI:17544"/>
        <dbReference type="EC" id="4.2.1.1"/>
    </reaction>
</comment>
<dbReference type="Pfam" id="PF00916">
    <property type="entry name" value="Sulfate_transp"/>
    <property type="match status" value="1"/>
</dbReference>
<evidence type="ECO:0000256" key="5">
    <source>
        <dbReference type="ARBA" id="ARBA00022833"/>
    </source>
</evidence>
<evidence type="ECO:0000256" key="6">
    <source>
        <dbReference type="ARBA" id="ARBA00022989"/>
    </source>
</evidence>
<dbReference type="Proteomes" id="UP000295388">
    <property type="component" value="Unassembled WGS sequence"/>
</dbReference>
<evidence type="ECO:0000256" key="11">
    <source>
        <dbReference type="PIRSR" id="PIRSR601765-1"/>
    </source>
</evidence>
<reference evidence="14 15" key="1">
    <citation type="submission" date="2019-03" db="EMBL/GenBank/DDBJ databases">
        <title>Genomic Encyclopedia of Type Strains, Phase III (KMG-III): the genomes of soil and plant-associated and newly described type strains.</title>
        <authorList>
            <person name="Whitman W."/>
        </authorList>
    </citation>
    <scope>NUCLEOTIDE SEQUENCE [LARGE SCALE GENOMIC DNA]</scope>
    <source>
        <strain evidence="14 15">VKM Ac-2527</strain>
    </source>
</reference>
<feature type="binding site" evidence="11">
    <location>
        <position position="620"/>
    </location>
    <ligand>
        <name>Zn(2+)</name>
        <dbReference type="ChEBI" id="CHEBI:29105"/>
    </ligand>
</feature>
<accession>A0A4R6KAQ3</accession>
<evidence type="ECO:0000256" key="10">
    <source>
        <dbReference type="ARBA" id="ARBA00048348"/>
    </source>
</evidence>
<dbReference type="SUPFAM" id="SSF53056">
    <property type="entry name" value="beta-carbonic anhydrase, cab"/>
    <property type="match status" value="1"/>
</dbReference>
<feature type="transmembrane region" description="Helical" evidence="12">
    <location>
        <begin position="331"/>
        <end position="359"/>
    </location>
</feature>
<dbReference type="InterPro" id="IPR036874">
    <property type="entry name" value="Carbonic_anhydrase_sf"/>
</dbReference>
<evidence type="ECO:0000256" key="4">
    <source>
        <dbReference type="ARBA" id="ARBA00022692"/>
    </source>
</evidence>
<feature type="transmembrane region" description="Helical" evidence="12">
    <location>
        <begin position="203"/>
        <end position="223"/>
    </location>
</feature>
<keyword evidence="11" id="KW-0479">Metal-binding</keyword>
<feature type="binding site" evidence="11">
    <location>
        <position position="623"/>
    </location>
    <ligand>
        <name>Zn(2+)</name>
        <dbReference type="ChEBI" id="CHEBI:29105"/>
    </ligand>
</feature>
<dbReference type="PROSITE" id="PS00704">
    <property type="entry name" value="PROK_CO2_ANHYDRASE_1"/>
    <property type="match status" value="1"/>
</dbReference>
<dbReference type="InterPro" id="IPR011547">
    <property type="entry name" value="SLC26A/SulP_dom"/>
</dbReference>
<evidence type="ECO:0000256" key="7">
    <source>
        <dbReference type="ARBA" id="ARBA00023136"/>
    </source>
</evidence>
<feature type="transmembrane region" description="Helical" evidence="12">
    <location>
        <begin position="379"/>
        <end position="407"/>
    </location>
</feature>
<evidence type="ECO:0000256" key="9">
    <source>
        <dbReference type="ARBA" id="ARBA00024993"/>
    </source>
</evidence>
<dbReference type="PANTHER" id="PTHR11814">
    <property type="entry name" value="SULFATE TRANSPORTER"/>
    <property type="match status" value="1"/>
</dbReference>
<feature type="transmembrane region" description="Helical" evidence="12">
    <location>
        <begin position="57"/>
        <end position="79"/>
    </location>
</feature>
<feature type="transmembrane region" description="Helical" evidence="12">
    <location>
        <begin position="99"/>
        <end position="121"/>
    </location>
</feature>
<feature type="transmembrane region" description="Helical" evidence="12">
    <location>
        <begin position="133"/>
        <end position="155"/>
    </location>
</feature>
<evidence type="ECO:0000256" key="8">
    <source>
        <dbReference type="ARBA" id="ARBA00023239"/>
    </source>
</evidence>
<feature type="binding site" evidence="11">
    <location>
        <position position="563"/>
    </location>
    <ligand>
        <name>Zn(2+)</name>
        <dbReference type="ChEBI" id="CHEBI:29105"/>
    </ligand>
</feature>
<organism evidence="14 15">
    <name type="scientific">Kribbella caucasensis</name>
    <dbReference type="NCBI Taxonomy" id="2512215"/>
    <lineage>
        <taxon>Bacteria</taxon>
        <taxon>Bacillati</taxon>
        <taxon>Actinomycetota</taxon>
        <taxon>Actinomycetes</taxon>
        <taxon>Propionibacteriales</taxon>
        <taxon>Kribbellaceae</taxon>
        <taxon>Kribbella</taxon>
    </lineage>
</organism>
<evidence type="ECO:0000256" key="1">
    <source>
        <dbReference type="ARBA" id="ARBA00004141"/>
    </source>
</evidence>
<keyword evidence="5 11" id="KW-0862">Zinc</keyword>
<dbReference type="GO" id="GO:0016020">
    <property type="term" value="C:membrane"/>
    <property type="evidence" value="ECO:0007669"/>
    <property type="project" value="UniProtKB-SubCell"/>
</dbReference>
<dbReference type="EMBL" id="SNWQ01000015">
    <property type="protein sequence ID" value="TDO44598.1"/>
    <property type="molecule type" value="Genomic_DNA"/>
</dbReference>
<comment type="function">
    <text evidence="9">Catalyzes the reversible hydration of carbon dioxide to form bicarbonate.</text>
</comment>
<feature type="transmembrane region" description="Helical" evidence="12">
    <location>
        <begin position="251"/>
        <end position="273"/>
    </location>
</feature>
<feature type="domain" description="SLC26A/SulP transporter" evidence="13">
    <location>
        <begin position="28"/>
        <end position="383"/>
    </location>
</feature>
<keyword evidence="7 12" id="KW-0472">Membrane</keyword>
<dbReference type="PROSITE" id="PS00705">
    <property type="entry name" value="PROK_CO2_ANHYDRASE_2"/>
    <property type="match status" value="1"/>
</dbReference>
<gene>
    <name evidence="14" type="ORF">EV643_11598</name>
</gene>
<evidence type="ECO:0000256" key="3">
    <source>
        <dbReference type="ARBA" id="ARBA00012925"/>
    </source>
</evidence>
<comment type="cofactor">
    <cofactor evidence="11">
        <name>Zn(2+)</name>
        <dbReference type="ChEBI" id="CHEBI:29105"/>
    </cofactor>
    <text evidence="11">Binds 1 zinc ion per subunit.</text>
</comment>
<dbReference type="OrthoDB" id="9769739at2"/>
<evidence type="ECO:0000256" key="12">
    <source>
        <dbReference type="SAM" id="Phobius"/>
    </source>
</evidence>
<dbReference type="GO" id="GO:0055085">
    <property type="term" value="P:transmembrane transport"/>
    <property type="evidence" value="ECO:0007669"/>
    <property type="project" value="InterPro"/>
</dbReference>
<protein>
    <recommendedName>
        <fullName evidence="3">carbonic anhydrase</fullName>
        <ecNumber evidence="3">4.2.1.1</ecNumber>
    </recommendedName>
</protein>
<evidence type="ECO:0000313" key="14">
    <source>
        <dbReference type="EMBL" id="TDO44598.1"/>
    </source>
</evidence>
<feature type="transmembrane region" description="Helical" evidence="12">
    <location>
        <begin position="175"/>
        <end position="196"/>
    </location>
</feature>
<keyword evidence="4 12" id="KW-0812">Transmembrane</keyword>
<dbReference type="Pfam" id="PF00484">
    <property type="entry name" value="Pro_CA"/>
    <property type="match status" value="1"/>
</dbReference>
<feature type="binding site" evidence="11">
    <location>
        <position position="561"/>
    </location>
    <ligand>
        <name>Zn(2+)</name>
        <dbReference type="ChEBI" id="CHEBI:29105"/>
    </ligand>
</feature>
<keyword evidence="15" id="KW-1185">Reference proteome</keyword>
<dbReference type="EC" id="4.2.1.1" evidence="3"/>
<comment type="caution">
    <text evidence="14">The sequence shown here is derived from an EMBL/GenBank/DDBJ whole genome shotgun (WGS) entry which is preliminary data.</text>
</comment>
<dbReference type="GO" id="GO:0015976">
    <property type="term" value="P:carbon utilization"/>
    <property type="evidence" value="ECO:0007669"/>
    <property type="project" value="InterPro"/>
</dbReference>
<dbReference type="Gene3D" id="3.40.1050.10">
    <property type="entry name" value="Carbonic anhydrase"/>
    <property type="match status" value="1"/>
</dbReference>
<keyword evidence="8" id="KW-0456">Lyase</keyword>
<sequence length="742" mass="76530">MPTMSSSSSPHSPPNPPPLATPLWRTVLRHDLPASLVVFLIAIPLSLGIAAASGAPLIAGLVAAVVGGVVAGAFGGSPLQVSGPAAGLTVVVAGLVGQYGWAATAGITCAAGLLQILLGVTRIGRLALSLSPAVVHGMLAGIGVTIAVQQLHVVLGGRAQSSLLANLAGLPEQLVAHHAGSVGVGVLTVLILLGWPRIPRVKVIPAPLVAVVTVTALTAVFMVDVTRVNLPGSPLAELVFPAIPAGGPLEIATAVLTVALVASVESLLSAVAVDKLHPGKRSDLDRELIGQGAANAISGALGGMPVTGVIVRSSTNVAAGARTRASAILHGLWIAAFVLAAGALLELIPMAALAGVLLVTGLRLVQLAHIRTLRRHDELLVYVVTAAGVAVLGLAEGVLAGLVLAIGRVLYRLARATVTASEEDGVWIVRIRGTLVFLGVASLVRTLRAIPVGAPVRVKLHVDHLDHAAFEAIEDWRRGHLARGGTVELNRAAFRAALHGDTTRPGWLTPWQQGQVVPAPDQRVSMLAGIREFEDSADLIRPMMARLAADGQRPTQLFITCADSRIVPNMITTTGPGDQFCVRNVGNLVPPYGSNSNSVDAAVEYAVSALGVASIVVCGHSHCGATNAALESVADDGSGLRTWLRHLEPSIRRAVALPDIVDPATGGILSPADKLSVANVALQLENLRSFGCVREAEESGRLELIGLWFDIGAAAARLVLDREPYLVRADEELATATTRADL</sequence>
<keyword evidence="6 12" id="KW-1133">Transmembrane helix</keyword>
<dbReference type="AlphaFoldDB" id="A0A4R6KAQ3"/>
<dbReference type="GO" id="GO:0004089">
    <property type="term" value="F:carbonate dehydratase activity"/>
    <property type="evidence" value="ECO:0007669"/>
    <property type="project" value="UniProtKB-EC"/>
</dbReference>
<name>A0A4R6KAQ3_9ACTN</name>
<evidence type="ECO:0000256" key="2">
    <source>
        <dbReference type="ARBA" id="ARBA00006217"/>
    </source>
</evidence>
<comment type="similarity">
    <text evidence="2">Belongs to the beta-class carbonic anhydrase family.</text>
</comment>
<dbReference type="SMART" id="SM00947">
    <property type="entry name" value="Pro_CA"/>
    <property type="match status" value="1"/>
</dbReference>